<reference evidence="4 5" key="1">
    <citation type="submission" date="2018-05" db="EMBL/GenBank/DDBJ databases">
        <title>Genomic Encyclopedia of Archaeal and Bacterial Type Strains, Phase II (KMG-II): from individual species to whole genera.</title>
        <authorList>
            <person name="Goeker M."/>
        </authorList>
    </citation>
    <scope>NUCLEOTIDE SEQUENCE [LARGE SCALE GENOMIC DNA]</scope>
    <source>
        <strain evidence="4 5">DSM 22637</strain>
    </source>
</reference>
<accession>A0A316DHT2</accession>
<dbReference type="PANTHER" id="PTHR30189:SF1">
    <property type="entry name" value="LPS-ASSEMBLY PROTEIN LPTD"/>
    <property type="match status" value="1"/>
</dbReference>
<evidence type="ECO:0000256" key="2">
    <source>
        <dbReference type="SAM" id="MobiDB-lite"/>
    </source>
</evidence>
<dbReference type="EMBL" id="QGGP01000007">
    <property type="protein sequence ID" value="PWK17694.1"/>
    <property type="molecule type" value="Genomic_DNA"/>
</dbReference>
<dbReference type="GO" id="GO:0009279">
    <property type="term" value="C:cell outer membrane"/>
    <property type="evidence" value="ECO:0007669"/>
    <property type="project" value="TreeGrafter"/>
</dbReference>
<name>A0A316DHT2_9FLAO</name>
<organism evidence="4 5">
    <name type="scientific">Xanthomarina spongicola</name>
    <dbReference type="NCBI Taxonomy" id="570520"/>
    <lineage>
        <taxon>Bacteria</taxon>
        <taxon>Pseudomonadati</taxon>
        <taxon>Bacteroidota</taxon>
        <taxon>Flavobacteriia</taxon>
        <taxon>Flavobacteriales</taxon>
        <taxon>Flavobacteriaceae</taxon>
        <taxon>Xanthomarina</taxon>
    </lineage>
</organism>
<keyword evidence="5" id="KW-1185">Reference proteome</keyword>
<dbReference type="GO" id="GO:1990351">
    <property type="term" value="C:transporter complex"/>
    <property type="evidence" value="ECO:0007669"/>
    <property type="project" value="TreeGrafter"/>
</dbReference>
<feature type="region of interest" description="Disordered" evidence="2">
    <location>
        <begin position="570"/>
        <end position="626"/>
    </location>
</feature>
<comment type="caution">
    <text evidence="4">The sequence shown here is derived from an EMBL/GenBank/DDBJ whole genome shotgun (WGS) entry which is preliminary data.</text>
</comment>
<gene>
    <name evidence="4" type="ORF">LX78_02485</name>
</gene>
<dbReference type="Gene3D" id="2.60.450.10">
    <property type="entry name" value="Lipopolysaccharide (LPS) transport protein A like domain"/>
    <property type="match status" value="2"/>
</dbReference>
<dbReference type="Pfam" id="PF13100">
    <property type="entry name" value="OstA_2"/>
    <property type="match status" value="1"/>
</dbReference>
<keyword evidence="1" id="KW-0998">Cell outer membrane</keyword>
<feature type="domain" description="Organic solvent tolerance-like N-terminal" evidence="3">
    <location>
        <begin position="43"/>
        <end position="201"/>
    </location>
</feature>
<dbReference type="Proteomes" id="UP000245430">
    <property type="component" value="Unassembled WGS sequence"/>
</dbReference>
<keyword evidence="1" id="KW-0472">Membrane</keyword>
<evidence type="ECO:0000313" key="4">
    <source>
        <dbReference type="EMBL" id="PWK17694.1"/>
    </source>
</evidence>
<proteinExistence type="predicted"/>
<dbReference type="PANTHER" id="PTHR30189">
    <property type="entry name" value="LPS-ASSEMBLY PROTEIN"/>
    <property type="match status" value="1"/>
</dbReference>
<dbReference type="InterPro" id="IPR005653">
    <property type="entry name" value="OstA-like_N"/>
</dbReference>
<evidence type="ECO:0000313" key="5">
    <source>
        <dbReference type="Proteomes" id="UP000245430"/>
    </source>
</evidence>
<evidence type="ECO:0000259" key="3">
    <source>
        <dbReference type="Pfam" id="PF13100"/>
    </source>
</evidence>
<protein>
    <submittedName>
        <fullName evidence="4">OstA-like protein</fullName>
    </submittedName>
</protein>
<sequence length="626" mass="72316">MEDINHYFWTKFKMLQQPSQKLLSFFFCLLFFGLSFAQEQKRIEIKYSGFLEFKEEEAPGLKVMTRDDTQQIHVIHEGVNMYCDQALLYSEDNFIEAYGNVKMIQGDTINMTAKYVEYSGKTKLAFASGKVVLTEPNSTLTTDTLYFDRVKQQSYYKSGGKVVRDSSGTITSRIGRYYMNEEKYQFVKNVVLTHPDYKIKTRHLDFYSESGHAYLYGPSTIVTDESKTYCEKGFYDTENKTGYGVKKTKIEYDNRVFEGDSMYFDNNRSFASATNNITVTDTINKSIIKGHYAEVYKDKDSVFITKRALAISVQENDSIYIHADTLMVTGKPDKRITRAFRNTKMYKSDMSGKADSIHVNHQTGLTQLINLSRLSSKDAFAVKRRPVIWNLENQISGDTIHIKSNPETEKLDSLIVFYDAFLISKDTISEDSFNQISGKRLIGLFDDKNNLRQVDIIKNAESIFFARNDKQELFGIDKAKSGSISIFFADGQIEQYNRYNQVDAKTYPEADFPKNSRKLRGFDWREEERPKSVEDLFSEDPPLKLPKIKGLDDYVPQKEFFDESMIGRIDKAEKAEKPKKNVSNKDKIKNNKKKRSKAARQVPQHIIDSVNLKKENKKPMIKENSN</sequence>
<feature type="compositionally biased region" description="Basic and acidic residues" evidence="2">
    <location>
        <begin position="570"/>
        <end position="589"/>
    </location>
</feature>
<dbReference type="AlphaFoldDB" id="A0A316DHT2"/>
<dbReference type="InterPro" id="IPR050218">
    <property type="entry name" value="LptD"/>
</dbReference>
<evidence type="ECO:0000256" key="1">
    <source>
        <dbReference type="ARBA" id="ARBA00023237"/>
    </source>
</evidence>
<feature type="compositionally biased region" description="Basic and acidic residues" evidence="2">
    <location>
        <begin position="611"/>
        <end position="626"/>
    </location>
</feature>